<keyword evidence="3" id="KW-0853">WD repeat</keyword>
<dbReference type="GO" id="GO:0019905">
    <property type="term" value="F:syntaxin binding"/>
    <property type="evidence" value="ECO:0007669"/>
    <property type="project" value="TreeGrafter"/>
</dbReference>
<dbReference type="STRING" id="181874.A0A409VAE2"/>
<feature type="region of interest" description="Disordered" evidence="4">
    <location>
        <begin position="470"/>
        <end position="492"/>
    </location>
</feature>
<keyword evidence="2" id="KW-0268">Exocytosis</keyword>
<dbReference type="PANTHER" id="PTHR10241:SF25">
    <property type="entry name" value="TOMOSYN, ISOFORM C"/>
    <property type="match status" value="1"/>
</dbReference>
<evidence type="ECO:0000256" key="1">
    <source>
        <dbReference type="ARBA" id="ARBA00008070"/>
    </source>
</evidence>
<dbReference type="GO" id="GO:0006887">
    <property type="term" value="P:exocytosis"/>
    <property type="evidence" value="ECO:0007669"/>
    <property type="project" value="UniProtKB-KW"/>
</dbReference>
<comment type="caution">
    <text evidence="6">The sequence shown here is derived from an EMBL/GenBank/DDBJ whole genome shotgun (WGS) entry which is preliminary data.</text>
</comment>
<dbReference type="InterPro" id="IPR013905">
    <property type="entry name" value="Lgl_C_dom"/>
</dbReference>
<protein>
    <recommendedName>
        <fullName evidence="5">Lethal giant larvae (Lgl)-like C-terminal domain-containing protein</fullName>
    </recommendedName>
</protein>
<gene>
    <name evidence="6" type="ORF">CVT24_009781</name>
</gene>
<evidence type="ECO:0000256" key="4">
    <source>
        <dbReference type="SAM" id="MobiDB-lite"/>
    </source>
</evidence>
<name>A0A409VAE2_9AGAR</name>
<dbReference type="AlphaFoldDB" id="A0A409VAE2"/>
<dbReference type="GO" id="GO:0045159">
    <property type="term" value="F:myosin II binding"/>
    <property type="evidence" value="ECO:0007669"/>
    <property type="project" value="TreeGrafter"/>
</dbReference>
<evidence type="ECO:0000259" key="5">
    <source>
        <dbReference type="Pfam" id="PF08596"/>
    </source>
</evidence>
<evidence type="ECO:0000313" key="7">
    <source>
        <dbReference type="Proteomes" id="UP000284842"/>
    </source>
</evidence>
<organism evidence="6 7">
    <name type="scientific">Panaeolus cyanescens</name>
    <dbReference type="NCBI Taxonomy" id="181874"/>
    <lineage>
        <taxon>Eukaryota</taxon>
        <taxon>Fungi</taxon>
        <taxon>Dikarya</taxon>
        <taxon>Basidiomycota</taxon>
        <taxon>Agaricomycotina</taxon>
        <taxon>Agaricomycetes</taxon>
        <taxon>Agaricomycetidae</taxon>
        <taxon>Agaricales</taxon>
        <taxon>Agaricineae</taxon>
        <taxon>Galeropsidaceae</taxon>
        <taxon>Panaeolus</taxon>
    </lineage>
</organism>
<dbReference type="SUPFAM" id="SSF50978">
    <property type="entry name" value="WD40 repeat-like"/>
    <property type="match status" value="1"/>
</dbReference>
<evidence type="ECO:0000313" key="6">
    <source>
        <dbReference type="EMBL" id="PPQ63831.1"/>
    </source>
</evidence>
<dbReference type="OrthoDB" id="19944at2759"/>
<proteinExistence type="inferred from homology"/>
<dbReference type="Pfam" id="PF08596">
    <property type="entry name" value="Lgl_C"/>
    <property type="match status" value="1"/>
</dbReference>
<dbReference type="GO" id="GO:0005096">
    <property type="term" value="F:GTPase activator activity"/>
    <property type="evidence" value="ECO:0007669"/>
    <property type="project" value="TreeGrafter"/>
</dbReference>
<accession>A0A409VAE2</accession>
<feature type="repeat" description="WD" evidence="3">
    <location>
        <begin position="240"/>
        <end position="281"/>
    </location>
</feature>
<dbReference type="InterPro" id="IPR001680">
    <property type="entry name" value="WD40_rpt"/>
</dbReference>
<dbReference type="Gene3D" id="2.130.10.10">
    <property type="entry name" value="YVTN repeat-like/Quinoprotein amine dehydrogenase"/>
    <property type="match status" value="2"/>
</dbReference>
<dbReference type="GO" id="GO:0005737">
    <property type="term" value="C:cytoplasm"/>
    <property type="evidence" value="ECO:0007669"/>
    <property type="project" value="TreeGrafter"/>
</dbReference>
<feature type="domain" description="Lethal giant larvae (Lgl)-like C-terminal" evidence="5">
    <location>
        <begin position="625"/>
        <end position="706"/>
    </location>
</feature>
<sequence>MFLKHSDATLSDLTIDLRDEDDWKLQQLRVLDFPLDISCFAIEPVARILAIGTASGTIHIFGRSGVECKLTLPNTSGARLLGFALSTYHLLAIDNENQLHIYDLLEIGRPNLVASARFDKVNSMTVSPSHSHVFLAIHNGDIKTYDIGCLRKSSYTMPNMWKLYEEKMAKDGIPSLAAPIPSHPVDTVIHPRNLNLVFVAYSGGIILTDLAERSTVRAYEYVLPPGAPGGAGYGLGQDILTHRKLEVTSLAVHPSGHFFAVGHADGSIAFWAVEDEKRPILVRTLDSDEVDTVDEALLELHLQDHGKESPPQAVREPIFKLSWSGYANSRDPRGGQTTLTVLGGISSNKPPGLTVQLLPAFNPPEPPAASNTKQGTLHPLFKQAMRDSLDPVKTYYYQTSGIIQDYLLIPRSSPHWAGTYDPYTILMIIENDQTRTVEAFQFPPPGFITPSQLPTSPLSATSEEDDYYYEDTFSPKTGATKSPGHAPTSPSRVDTPLSLLLGNNGLLGGNLLKLENQVYHDFIDRTISSDLHMGLKGGNSYPNKTKLNELKLSKHHPHRVMITYDADLTVRFFDVSPQLFIPPSGPTLSLESEWPKPLSGLTIQLNDLLDDTSILECLLAPADRLAISSVHLAPEALECAIVLESGEVLVYHSRNSSPPDPSKSMADTEIILLNQARSRAESRLVPFFMLVAGKGPVEACAISDIGIYRILVSWKMY</sequence>
<comment type="similarity">
    <text evidence="1">Belongs to the WD repeat L(2)GL family.</text>
</comment>
<dbReference type="GO" id="GO:0005886">
    <property type="term" value="C:plasma membrane"/>
    <property type="evidence" value="ECO:0007669"/>
    <property type="project" value="TreeGrafter"/>
</dbReference>
<reference evidence="6 7" key="1">
    <citation type="journal article" date="2018" name="Evol. Lett.">
        <title>Horizontal gene cluster transfer increased hallucinogenic mushroom diversity.</title>
        <authorList>
            <person name="Reynolds H.T."/>
            <person name="Vijayakumar V."/>
            <person name="Gluck-Thaler E."/>
            <person name="Korotkin H.B."/>
            <person name="Matheny P.B."/>
            <person name="Slot J.C."/>
        </authorList>
    </citation>
    <scope>NUCLEOTIDE SEQUENCE [LARGE SCALE GENOMIC DNA]</scope>
    <source>
        <strain evidence="6 7">2629</strain>
    </source>
</reference>
<dbReference type="Proteomes" id="UP000284842">
    <property type="component" value="Unassembled WGS sequence"/>
</dbReference>
<keyword evidence="7" id="KW-1185">Reference proteome</keyword>
<dbReference type="InterPro" id="IPR015943">
    <property type="entry name" value="WD40/YVTN_repeat-like_dom_sf"/>
</dbReference>
<dbReference type="PANTHER" id="PTHR10241">
    <property type="entry name" value="LETHAL 2 GIANT LARVAE PROTEIN"/>
    <property type="match status" value="1"/>
</dbReference>
<evidence type="ECO:0000256" key="3">
    <source>
        <dbReference type="PROSITE-ProRule" id="PRU00221"/>
    </source>
</evidence>
<dbReference type="EMBL" id="NHTK01006108">
    <property type="protein sequence ID" value="PPQ63831.1"/>
    <property type="molecule type" value="Genomic_DNA"/>
</dbReference>
<dbReference type="GO" id="GO:0006893">
    <property type="term" value="P:Golgi to plasma membrane transport"/>
    <property type="evidence" value="ECO:0007669"/>
    <property type="project" value="TreeGrafter"/>
</dbReference>
<dbReference type="PROSITE" id="PS50082">
    <property type="entry name" value="WD_REPEATS_2"/>
    <property type="match status" value="1"/>
</dbReference>
<dbReference type="SMART" id="SM00320">
    <property type="entry name" value="WD40"/>
    <property type="match status" value="3"/>
</dbReference>
<dbReference type="InterPro" id="IPR036322">
    <property type="entry name" value="WD40_repeat_dom_sf"/>
</dbReference>
<dbReference type="InParanoid" id="A0A409VAE2"/>
<evidence type="ECO:0000256" key="2">
    <source>
        <dbReference type="ARBA" id="ARBA00022483"/>
    </source>
</evidence>
<dbReference type="Pfam" id="PF00400">
    <property type="entry name" value="WD40"/>
    <property type="match status" value="1"/>
</dbReference>